<comment type="function">
    <text evidence="6">A probable RNA chaperone. Forms a complex with KhpA which binds to cellular RNA and controls its expression. Plays a role in peptidoglycan (PG) homeostasis and cell length regulation.</text>
</comment>
<keyword evidence="10" id="KW-1185">Reference proteome</keyword>
<evidence type="ECO:0000259" key="8">
    <source>
        <dbReference type="PROSITE" id="PS51061"/>
    </source>
</evidence>
<evidence type="ECO:0000256" key="1">
    <source>
        <dbReference type="ARBA" id="ARBA00022490"/>
    </source>
</evidence>
<dbReference type="NCBIfam" id="NF041568">
    <property type="entry name" value="Jag_EloR"/>
    <property type="match status" value="1"/>
</dbReference>
<evidence type="ECO:0000313" key="10">
    <source>
        <dbReference type="Proteomes" id="UP001631949"/>
    </source>
</evidence>
<accession>A0ABW9H0D4</accession>
<dbReference type="InterPro" id="IPR038008">
    <property type="entry name" value="Jag_KH"/>
</dbReference>
<feature type="region of interest" description="Disordered" evidence="7">
    <location>
        <begin position="56"/>
        <end position="104"/>
    </location>
</feature>
<comment type="subcellular location">
    <subcellularLocation>
        <location evidence="6">Cytoplasm</location>
    </subcellularLocation>
</comment>
<evidence type="ECO:0000256" key="3">
    <source>
        <dbReference type="ARBA" id="ARBA00022960"/>
    </source>
</evidence>
<evidence type="ECO:0000256" key="4">
    <source>
        <dbReference type="ARBA" id="ARBA00023186"/>
    </source>
</evidence>
<dbReference type="SUPFAM" id="SSF82708">
    <property type="entry name" value="R3H domain"/>
    <property type="match status" value="1"/>
</dbReference>
<dbReference type="PANTHER" id="PTHR35800:SF1">
    <property type="entry name" value="RNA-BINDING PROTEIN KHPB"/>
    <property type="match status" value="1"/>
</dbReference>
<evidence type="ECO:0000256" key="6">
    <source>
        <dbReference type="HAMAP-Rule" id="MF_00867"/>
    </source>
</evidence>
<keyword evidence="1 6" id="KW-0963">Cytoplasm</keyword>
<feature type="compositionally biased region" description="Low complexity" evidence="7">
    <location>
        <begin position="82"/>
        <end position="99"/>
    </location>
</feature>
<keyword evidence="3 6" id="KW-0133">Cell shape</keyword>
<protein>
    <recommendedName>
        <fullName evidence="6">RNA-binding protein KhpB</fullName>
    </recommendedName>
    <alternativeName>
        <fullName evidence="6">RNA-binding protein EloR</fullName>
    </alternativeName>
</protein>
<dbReference type="CDD" id="cd02644">
    <property type="entry name" value="R3H_jag"/>
    <property type="match status" value="1"/>
</dbReference>
<dbReference type="InterPro" id="IPR039247">
    <property type="entry name" value="KhpB"/>
</dbReference>
<dbReference type="PANTHER" id="PTHR35800">
    <property type="entry name" value="PROTEIN JAG"/>
    <property type="match status" value="1"/>
</dbReference>
<dbReference type="InterPro" id="IPR001374">
    <property type="entry name" value="R3H_dom"/>
</dbReference>
<dbReference type="Gene3D" id="3.30.30.80">
    <property type="entry name" value="probable RNA-binding protein from clostridium symbiosum atcc 14940"/>
    <property type="match status" value="1"/>
</dbReference>
<dbReference type="CDD" id="cd02414">
    <property type="entry name" value="KH-II_Jag"/>
    <property type="match status" value="1"/>
</dbReference>
<dbReference type="PROSITE" id="PS51061">
    <property type="entry name" value="R3H"/>
    <property type="match status" value="1"/>
</dbReference>
<comment type="similarity">
    <text evidence="6">Belongs to the KhpB RNA-binding protein family.</text>
</comment>
<dbReference type="Pfam" id="PF14804">
    <property type="entry name" value="Jag_N"/>
    <property type="match status" value="1"/>
</dbReference>
<dbReference type="InterPro" id="IPR032782">
    <property type="entry name" value="KhpB_N"/>
</dbReference>
<comment type="subunit">
    <text evidence="6">Forms a complex with KhpA.</text>
</comment>
<dbReference type="Pfam" id="PF01424">
    <property type="entry name" value="R3H"/>
    <property type="match status" value="1"/>
</dbReference>
<comment type="domain">
    <text evidence="6">Has an N-terminal Jag-N domain and 2 RNA-binding domains (KH and R3H).</text>
</comment>
<feature type="compositionally biased region" description="Basic and acidic residues" evidence="7">
    <location>
        <begin position="72"/>
        <end position="81"/>
    </location>
</feature>
<sequence>MRRQQFTGKTLAEAVATAARELGLSENALDYTVLEKASKGFLGFGAKEARIEVVLPDPAGQETPAAPMAQPRLEEKEDKTPEAPQAASPAPAEAPASDQADSDDLLTPEDIGLAFLAPIFEALEVNPTVEIQEDDDQITFAMYGEEVGILIGRRGDTLNALQFLLSLAINRRLGGHKRVILDCEDYRTRRADTLSALAHRMADKARETGRRVSLDPMNAAERRLVHLALEKEPDIKAESYGEDPHRKIVIYPQQHQ</sequence>
<dbReference type="Gene3D" id="3.30.1370.50">
    <property type="entry name" value="R3H-like domain"/>
    <property type="match status" value="1"/>
</dbReference>
<dbReference type="InterPro" id="IPR034079">
    <property type="entry name" value="R3H_KhpB"/>
</dbReference>
<dbReference type="Pfam" id="PF13083">
    <property type="entry name" value="KH_KhpA-B"/>
    <property type="match status" value="1"/>
</dbReference>
<keyword evidence="5 6" id="KW-0961">Cell wall biogenesis/degradation</keyword>
<feature type="domain" description="R3H" evidence="8">
    <location>
        <begin position="188"/>
        <end position="254"/>
    </location>
</feature>
<dbReference type="RefSeq" id="WP_408977615.1">
    <property type="nucleotide sequence ID" value="NZ_JBJUVG010000008.1"/>
</dbReference>
<dbReference type="SMART" id="SM01245">
    <property type="entry name" value="Jag_N"/>
    <property type="match status" value="1"/>
</dbReference>
<organism evidence="9 10">
    <name type="scientific">Peptococcus simiae</name>
    <dbReference type="NCBI Taxonomy" id="1643805"/>
    <lineage>
        <taxon>Bacteria</taxon>
        <taxon>Bacillati</taxon>
        <taxon>Bacillota</taxon>
        <taxon>Clostridia</taxon>
        <taxon>Eubacteriales</taxon>
        <taxon>Peptococcaceae</taxon>
        <taxon>Peptococcus</taxon>
    </lineage>
</organism>
<name>A0ABW9H0D4_9FIRM</name>
<dbReference type="InterPro" id="IPR038247">
    <property type="entry name" value="Jag_N_dom_sf"/>
</dbReference>
<dbReference type="Gene3D" id="3.30.300.20">
    <property type="match status" value="1"/>
</dbReference>
<dbReference type="EMBL" id="JBJUVG010000008">
    <property type="protein sequence ID" value="MFM9414002.1"/>
    <property type="molecule type" value="Genomic_DNA"/>
</dbReference>
<keyword evidence="2 6" id="KW-0694">RNA-binding</keyword>
<reference evidence="9 10" key="1">
    <citation type="journal article" date="2016" name="Int. J. Syst. Evol. Microbiol.">
        <title>Peptococcus simiae sp. nov., isolated from rhesus macaque faeces and emended description of the genus Peptococcus.</title>
        <authorList>
            <person name="Shkoporov A.N."/>
            <person name="Efimov B.A."/>
            <person name="Kondova I."/>
            <person name="Ouwerling B."/>
            <person name="Chaplin A.V."/>
            <person name="Shcherbakova V.A."/>
            <person name="Langermans J.A.M."/>
        </authorList>
    </citation>
    <scope>NUCLEOTIDE SEQUENCE [LARGE SCALE GENOMIC DNA]</scope>
    <source>
        <strain evidence="9 10">M108</strain>
    </source>
</reference>
<dbReference type="InterPro" id="IPR015946">
    <property type="entry name" value="KH_dom-like_a/b"/>
</dbReference>
<proteinExistence type="inferred from homology"/>
<evidence type="ECO:0000256" key="7">
    <source>
        <dbReference type="SAM" id="MobiDB-lite"/>
    </source>
</evidence>
<dbReference type="SMART" id="SM00393">
    <property type="entry name" value="R3H"/>
    <property type="match status" value="1"/>
</dbReference>
<evidence type="ECO:0000256" key="2">
    <source>
        <dbReference type="ARBA" id="ARBA00022884"/>
    </source>
</evidence>
<keyword evidence="4 6" id="KW-0143">Chaperone</keyword>
<dbReference type="Proteomes" id="UP001631949">
    <property type="component" value="Unassembled WGS sequence"/>
</dbReference>
<evidence type="ECO:0000313" key="9">
    <source>
        <dbReference type="EMBL" id="MFM9414002.1"/>
    </source>
</evidence>
<comment type="caution">
    <text evidence="6">Lacks conserved residue(s) required for the propagation of feature annotation.</text>
</comment>
<dbReference type="HAMAP" id="MF_00867">
    <property type="entry name" value="KhpB"/>
    <property type="match status" value="1"/>
</dbReference>
<dbReference type="InterPro" id="IPR036867">
    <property type="entry name" value="R3H_dom_sf"/>
</dbReference>
<evidence type="ECO:0000256" key="5">
    <source>
        <dbReference type="ARBA" id="ARBA00023316"/>
    </source>
</evidence>
<gene>
    <name evidence="9" type="primary">jag</name>
    <name evidence="6" type="synonym">eloR</name>
    <name evidence="6" type="synonym">khpB</name>
    <name evidence="9" type="ORF">ACKQTC_06450</name>
</gene>
<comment type="caution">
    <text evidence="9">The sequence shown here is derived from an EMBL/GenBank/DDBJ whole genome shotgun (WGS) entry which is preliminary data.</text>
</comment>